<gene>
    <name evidence="2" type="ORF">DLM75_16430</name>
</gene>
<sequence>MNRIFALVALFLFLTMQIEAHRVVLKTGEIVTGQWKDGDGQNDHIVIIIDGIERKIEKKEILELFFEETGNGLCFSPKNESEKKCGLKLLKLSSQTVYYMDETNRYLRIPLPDLKELTIEEPSAKILEQISQTGIRVRIVSEQSHDSLFKIERINGESIFLQKEFSEAPIEILKKEIQTLTCVLGEDPKKDGDKSSNNKTSVTLIDYLIPGYYLKKQGHTKSGYTLMGLTAFFVSGAFHEFLEAKKANSGAPTLIPQGNGSVLWLESENDEFQRHKQLNQIFLLSLALTYIFNATLLTFPVTYELLFRETERPLEPSLGKEQKIEMKININF</sequence>
<evidence type="ECO:0000313" key="3">
    <source>
        <dbReference type="Proteomes" id="UP000265798"/>
    </source>
</evidence>
<evidence type="ECO:0000313" key="2">
    <source>
        <dbReference type="EMBL" id="RHX89409.1"/>
    </source>
</evidence>
<protein>
    <submittedName>
        <fullName evidence="2">Uncharacterized protein</fullName>
    </submittedName>
</protein>
<name>A0A396Z1K2_9LEPT</name>
<dbReference type="AlphaFoldDB" id="A0A396Z1K2"/>
<reference evidence="3" key="1">
    <citation type="submission" date="2018-05" db="EMBL/GenBank/DDBJ databases">
        <title>Leptospira yasudae sp. nov. and Leptospira stimsonii sp. nov., two pathogenic species of the genus Leptospira isolated from environmental sources.</title>
        <authorList>
            <person name="Casanovas-Massana A."/>
            <person name="Hamond C."/>
            <person name="Santos L.A."/>
            <person name="Hacker K.P."/>
            <person name="Balassiano I."/>
            <person name="Medeiros M.A."/>
            <person name="Reis M.G."/>
            <person name="Ko A.I."/>
            <person name="Wunder E.A."/>
        </authorList>
    </citation>
    <scope>NUCLEOTIDE SEQUENCE [LARGE SCALE GENOMIC DNA]</scope>
    <source>
        <strain evidence="3">Yale</strain>
    </source>
</reference>
<keyword evidence="1" id="KW-0812">Transmembrane</keyword>
<dbReference type="EMBL" id="QHCT01000004">
    <property type="protein sequence ID" value="RHX89409.1"/>
    <property type="molecule type" value="Genomic_DNA"/>
</dbReference>
<evidence type="ECO:0000256" key="1">
    <source>
        <dbReference type="SAM" id="Phobius"/>
    </source>
</evidence>
<dbReference type="Proteomes" id="UP000265798">
    <property type="component" value="Unassembled WGS sequence"/>
</dbReference>
<dbReference type="OrthoDB" id="340561at2"/>
<comment type="caution">
    <text evidence="2">The sequence shown here is derived from an EMBL/GenBank/DDBJ whole genome shotgun (WGS) entry which is preliminary data.</text>
</comment>
<dbReference type="NCBIfam" id="NF047503">
    <property type="entry name" value="LB_137_fam"/>
    <property type="match status" value="1"/>
</dbReference>
<accession>A0A396Z1K2</accession>
<feature type="transmembrane region" description="Helical" evidence="1">
    <location>
        <begin position="281"/>
        <end position="303"/>
    </location>
</feature>
<keyword evidence="1" id="KW-1133">Transmembrane helix</keyword>
<dbReference type="RefSeq" id="WP_118969568.1">
    <property type="nucleotide sequence ID" value="NZ_QHCT01000004.1"/>
</dbReference>
<proteinExistence type="predicted"/>
<keyword evidence="1" id="KW-0472">Membrane</keyword>
<organism evidence="2 3">
    <name type="scientific">Leptospira stimsonii</name>
    <dbReference type="NCBI Taxonomy" id="2202203"/>
    <lineage>
        <taxon>Bacteria</taxon>
        <taxon>Pseudomonadati</taxon>
        <taxon>Spirochaetota</taxon>
        <taxon>Spirochaetia</taxon>
        <taxon>Leptospirales</taxon>
        <taxon>Leptospiraceae</taxon>
        <taxon>Leptospira</taxon>
    </lineage>
</organism>